<accession>A0ABV0J4S8</accession>
<proteinExistence type="predicted"/>
<dbReference type="Proteomes" id="UP001464891">
    <property type="component" value="Unassembled WGS sequence"/>
</dbReference>
<evidence type="ECO:0000313" key="1">
    <source>
        <dbReference type="EMBL" id="MEP0816649.1"/>
    </source>
</evidence>
<name>A0ABV0J4S8_9CYAN</name>
<dbReference type="EMBL" id="JAMPKM010000002">
    <property type="protein sequence ID" value="MEP0816649.1"/>
    <property type="molecule type" value="Genomic_DNA"/>
</dbReference>
<comment type="caution">
    <text evidence="1">The sequence shown here is derived from an EMBL/GenBank/DDBJ whole genome shotgun (WGS) entry which is preliminary data.</text>
</comment>
<gene>
    <name evidence="1" type="ORF">NC998_06030</name>
</gene>
<sequence length="125" mass="13824">MDDNIQVASELRPDFAAIAQVVRTSAQSHEGDCLTLLALLRLLESLHREISDSFFQDSLPTNRQALYALLRDIEAEGGWPYIHRMKLQALLVNLPPEDPGEVSSEVVSEVVSMTAEPGVESEDYG</sequence>
<dbReference type="RefSeq" id="WP_190434154.1">
    <property type="nucleotide sequence ID" value="NZ_JAMPKM010000002.1"/>
</dbReference>
<keyword evidence="2" id="KW-1185">Reference proteome</keyword>
<protein>
    <submittedName>
        <fullName evidence="1">Uncharacterized protein</fullName>
    </submittedName>
</protein>
<evidence type="ECO:0000313" key="2">
    <source>
        <dbReference type="Proteomes" id="UP001464891"/>
    </source>
</evidence>
<reference evidence="1 2" key="1">
    <citation type="submission" date="2022-04" db="EMBL/GenBank/DDBJ databases">
        <title>Positive selection, recombination, and allopatry shape intraspecific diversity of widespread and dominant cyanobacteria.</title>
        <authorList>
            <person name="Wei J."/>
            <person name="Shu W."/>
            <person name="Hu C."/>
        </authorList>
    </citation>
    <scope>NUCLEOTIDE SEQUENCE [LARGE SCALE GENOMIC DNA]</scope>
    <source>
        <strain evidence="1 2">GB2-A4</strain>
    </source>
</reference>
<organism evidence="1 2">
    <name type="scientific">Trichocoleus desertorum GB2-A4</name>
    <dbReference type="NCBI Taxonomy" id="2933944"/>
    <lineage>
        <taxon>Bacteria</taxon>
        <taxon>Bacillati</taxon>
        <taxon>Cyanobacteriota</taxon>
        <taxon>Cyanophyceae</taxon>
        <taxon>Leptolyngbyales</taxon>
        <taxon>Trichocoleusaceae</taxon>
        <taxon>Trichocoleus</taxon>
    </lineage>
</organism>